<comment type="caution">
    <text evidence="2">The sequence shown here is derived from an EMBL/GenBank/DDBJ whole genome shotgun (WGS) entry which is preliminary data.</text>
</comment>
<sequence>MKTMRVILSFVATLLSAASVSGANFHLDCRLHDLQKGDTVFCGSYEYIYFDPIRVDTFPVTEAGRLAVDTQLPHPANMIVWVHDANGKPMSTCFRGADLLAVPGDSVEIEGTVAYLGAAAKSGSIYDDPLVNAYVKEESIFHEKLIGIYRQIAKYRTEENEDSLQKYSALYNQTNSHPRLRQLRDSLLKSNDNLYGAAVYARYIDDCDVDEQQRRLDAFAPEIRNSYFGKLFERHLSTMRSIAVGGT</sequence>
<accession>A0A9D1LFX8</accession>
<name>A0A9D1LFX8_9BACT</name>
<gene>
    <name evidence="2" type="ORF">IAD18_05970</name>
</gene>
<keyword evidence="1" id="KW-0732">Signal</keyword>
<evidence type="ECO:0000313" key="2">
    <source>
        <dbReference type="EMBL" id="HIU39193.1"/>
    </source>
</evidence>
<organism evidence="2 3">
    <name type="scientific">Candidatus Limisoma intestinavium</name>
    <dbReference type="NCBI Taxonomy" id="2840856"/>
    <lineage>
        <taxon>Bacteria</taxon>
        <taxon>Pseudomonadati</taxon>
        <taxon>Bacteroidota</taxon>
        <taxon>Bacteroidia</taxon>
        <taxon>Bacteroidales</taxon>
        <taxon>Candidatus Limisoma</taxon>
    </lineage>
</organism>
<reference evidence="2" key="2">
    <citation type="journal article" date="2021" name="PeerJ">
        <title>Extensive microbial diversity within the chicken gut microbiome revealed by metagenomics and culture.</title>
        <authorList>
            <person name="Gilroy R."/>
            <person name="Ravi A."/>
            <person name="Getino M."/>
            <person name="Pursley I."/>
            <person name="Horton D.L."/>
            <person name="Alikhan N.F."/>
            <person name="Baker D."/>
            <person name="Gharbi K."/>
            <person name="Hall N."/>
            <person name="Watson M."/>
            <person name="Adriaenssens E.M."/>
            <person name="Foster-Nyarko E."/>
            <person name="Jarju S."/>
            <person name="Secka A."/>
            <person name="Antonio M."/>
            <person name="Oren A."/>
            <person name="Chaudhuri R.R."/>
            <person name="La Ragione R."/>
            <person name="Hildebrand F."/>
            <person name="Pallen M.J."/>
        </authorList>
    </citation>
    <scope>NUCLEOTIDE SEQUENCE</scope>
    <source>
        <strain evidence="2">17073</strain>
    </source>
</reference>
<dbReference type="AlphaFoldDB" id="A0A9D1LFX8"/>
<proteinExistence type="predicted"/>
<evidence type="ECO:0000256" key="1">
    <source>
        <dbReference type="SAM" id="SignalP"/>
    </source>
</evidence>
<evidence type="ECO:0000313" key="3">
    <source>
        <dbReference type="Proteomes" id="UP000824076"/>
    </source>
</evidence>
<reference evidence="2" key="1">
    <citation type="submission" date="2020-10" db="EMBL/GenBank/DDBJ databases">
        <authorList>
            <person name="Gilroy R."/>
        </authorList>
    </citation>
    <scope>NUCLEOTIDE SEQUENCE</scope>
    <source>
        <strain evidence="2">17073</strain>
    </source>
</reference>
<protein>
    <submittedName>
        <fullName evidence="2">Uncharacterized protein</fullName>
    </submittedName>
</protein>
<dbReference type="EMBL" id="DVMS01000170">
    <property type="protein sequence ID" value="HIU39193.1"/>
    <property type="molecule type" value="Genomic_DNA"/>
</dbReference>
<dbReference type="Proteomes" id="UP000824076">
    <property type="component" value="Unassembled WGS sequence"/>
</dbReference>
<feature type="non-terminal residue" evidence="2">
    <location>
        <position position="247"/>
    </location>
</feature>
<feature type="chain" id="PRO_5038692334" evidence="1">
    <location>
        <begin position="24"/>
        <end position="247"/>
    </location>
</feature>
<feature type="signal peptide" evidence="1">
    <location>
        <begin position="1"/>
        <end position="23"/>
    </location>
</feature>